<gene>
    <name evidence="2" type="ORF">CROQUDRAFT_103429</name>
</gene>
<evidence type="ECO:0000313" key="3">
    <source>
        <dbReference type="Proteomes" id="UP000886653"/>
    </source>
</evidence>
<feature type="compositionally biased region" description="Low complexity" evidence="1">
    <location>
        <begin position="353"/>
        <end position="365"/>
    </location>
</feature>
<sequence>MSLCLITTGTTTYRQSNKMDLSSDLRVDTQYTAAMLVDVLGNISSNNSSCIFPHIPLESPPKSMSINSSKLTRAHPSDIQVDTHYSPRALAMFFSDTDCPSLSPNAFSRHSACHSNILNISAYDTDSTSDFGEDIATDFSPSTLAALLGDDSGEILKYLLEPSNEDPVITSTKDEISDFEQNPTFIGHTPGTFPTGRSPVNHTIRREYSPLPTKFSLEGSGNTLARKSSYMKLRTRPADLSSISSTTKPKPVRRSSTHNGKRTFRPRKHARVCPTSRPVHVVKSTTDRPRVESLPNEHKRGDVTDSTNDKTPRELKLDSPALIPASPRKPLIVRLRVRLSCPPSMQEPIAVNSPSSNLHSSQSSSRDCLKNLESPTSIIESSRGPLIVRLKVGPSCQLSKKQLSATNFNGTKPQCSPHTSQALTEHCNVQLSNPLANVSVSPFKSKAPVPSRITLCAANQLKYGP</sequence>
<dbReference type="EMBL" id="MU167211">
    <property type="protein sequence ID" value="KAG0151740.1"/>
    <property type="molecule type" value="Genomic_DNA"/>
</dbReference>
<feature type="region of interest" description="Disordered" evidence="1">
    <location>
        <begin position="239"/>
        <end position="269"/>
    </location>
</feature>
<keyword evidence="3" id="KW-1185">Reference proteome</keyword>
<accession>A0A9P6NQX7</accession>
<feature type="region of interest" description="Disordered" evidence="1">
    <location>
        <begin position="281"/>
        <end position="314"/>
    </location>
</feature>
<dbReference type="Proteomes" id="UP000886653">
    <property type="component" value="Unassembled WGS sequence"/>
</dbReference>
<feature type="compositionally biased region" description="Basic residues" evidence="1">
    <location>
        <begin position="250"/>
        <end position="269"/>
    </location>
</feature>
<dbReference type="AlphaFoldDB" id="A0A9P6NQX7"/>
<protein>
    <submittedName>
        <fullName evidence="2">Uncharacterized protein</fullName>
    </submittedName>
</protein>
<evidence type="ECO:0000313" key="2">
    <source>
        <dbReference type="EMBL" id="KAG0151740.1"/>
    </source>
</evidence>
<feature type="region of interest" description="Disordered" evidence="1">
    <location>
        <begin position="346"/>
        <end position="370"/>
    </location>
</feature>
<organism evidence="2 3">
    <name type="scientific">Cronartium quercuum f. sp. fusiforme G11</name>
    <dbReference type="NCBI Taxonomy" id="708437"/>
    <lineage>
        <taxon>Eukaryota</taxon>
        <taxon>Fungi</taxon>
        <taxon>Dikarya</taxon>
        <taxon>Basidiomycota</taxon>
        <taxon>Pucciniomycotina</taxon>
        <taxon>Pucciniomycetes</taxon>
        <taxon>Pucciniales</taxon>
        <taxon>Coleosporiaceae</taxon>
        <taxon>Cronartium</taxon>
    </lineage>
</organism>
<proteinExistence type="predicted"/>
<evidence type="ECO:0000256" key="1">
    <source>
        <dbReference type="SAM" id="MobiDB-lite"/>
    </source>
</evidence>
<name>A0A9P6NQX7_9BASI</name>
<feature type="compositionally biased region" description="Basic and acidic residues" evidence="1">
    <location>
        <begin position="285"/>
        <end position="314"/>
    </location>
</feature>
<comment type="caution">
    <text evidence="2">The sequence shown here is derived from an EMBL/GenBank/DDBJ whole genome shotgun (WGS) entry which is preliminary data.</text>
</comment>
<reference evidence="2" key="1">
    <citation type="submission" date="2013-11" db="EMBL/GenBank/DDBJ databases">
        <title>Genome sequence of the fusiform rust pathogen reveals effectors for host alternation and coevolution with pine.</title>
        <authorList>
            <consortium name="DOE Joint Genome Institute"/>
            <person name="Smith K."/>
            <person name="Pendleton A."/>
            <person name="Kubisiak T."/>
            <person name="Anderson C."/>
            <person name="Salamov A."/>
            <person name="Aerts A."/>
            <person name="Riley R."/>
            <person name="Clum A."/>
            <person name="Lindquist E."/>
            <person name="Ence D."/>
            <person name="Campbell M."/>
            <person name="Kronenberg Z."/>
            <person name="Feau N."/>
            <person name="Dhillon B."/>
            <person name="Hamelin R."/>
            <person name="Burleigh J."/>
            <person name="Smith J."/>
            <person name="Yandell M."/>
            <person name="Nelson C."/>
            <person name="Grigoriev I."/>
            <person name="Davis J."/>
        </authorList>
    </citation>
    <scope>NUCLEOTIDE SEQUENCE</scope>
    <source>
        <strain evidence="2">G11</strain>
    </source>
</reference>